<sequence>MGNAPFDTVVRCEACGQPRAYPRPLCPACHSPDTVPFTPSGRGTVYTFTEVHRAPSSAFGEEVPYIIALIDLEEGLRLPGRLTGSDAPRCGARVELDASPDGYPVFRLLPEDGQR</sequence>
<protein>
    <recommendedName>
        <fullName evidence="5">DUF35 domain-containing protein</fullName>
    </recommendedName>
</protein>
<dbReference type="PANTHER" id="PTHR34075">
    <property type="entry name" value="BLR3430 PROTEIN"/>
    <property type="match status" value="1"/>
</dbReference>
<dbReference type="Proteomes" id="UP000006230">
    <property type="component" value="Unassembled WGS sequence"/>
</dbReference>
<dbReference type="OrthoDB" id="3182121at2"/>
<dbReference type="EMBL" id="AATQ01000001">
    <property type="protein sequence ID" value="EAU48392.1"/>
    <property type="molecule type" value="Genomic_DNA"/>
</dbReference>
<dbReference type="InterPro" id="IPR052513">
    <property type="entry name" value="Thioester_dehydratase-like"/>
</dbReference>
<feature type="domain" description="ChsH2 rubredoxin-like zinc ribbon" evidence="2">
    <location>
        <begin position="10"/>
        <end position="33"/>
    </location>
</feature>
<proteinExistence type="predicted"/>
<comment type="caution">
    <text evidence="3">The sequence shown here is derived from an EMBL/GenBank/DDBJ whole genome shotgun (WGS) entry which is preliminary data.</text>
</comment>
<evidence type="ECO:0000313" key="3">
    <source>
        <dbReference type="EMBL" id="EAU48392.1"/>
    </source>
</evidence>
<dbReference type="PANTHER" id="PTHR34075:SF5">
    <property type="entry name" value="BLR3430 PROTEIN"/>
    <property type="match status" value="1"/>
</dbReference>
<organism evidence="3 4">
    <name type="scientific">Salipiger bermudensis (strain DSM 26914 / JCM 13377 / KCTC 12554 / HTCC2601)</name>
    <name type="common">Pelagibaca bermudensis</name>
    <dbReference type="NCBI Taxonomy" id="314265"/>
    <lineage>
        <taxon>Bacteria</taxon>
        <taxon>Pseudomonadati</taxon>
        <taxon>Pseudomonadota</taxon>
        <taxon>Alphaproteobacteria</taxon>
        <taxon>Rhodobacterales</taxon>
        <taxon>Roseobacteraceae</taxon>
        <taxon>Salipiger</taxon>
    </lineage>
</organism>
<dbReference type="Pfam" id="PF01796">
    <property type="entry name" value="OB_ChsH2_C"/>
    <property type="match status" value="1"/>
</dbReference>
<dbReference type="AlphaFoldDB" id="Q0FX10"/>
<dbReference type="Pfam" id="PF12172">
    <property type="entry name" value="zf-ChsH2"/>
    <property type="match status" value="1"/>
</dbReference>
<dbReference type="SUPFAM" id="SSF50249">
    <property type="entry name" value="Nucleic acid-binding proteins"/>
    <property type="match status" value="1"/>
</dbReference>
<keyword evidence="4" id="KW-1185">Reference proteome</keyword>
<evidence type="ECO:0008006" key="5">
    <source>
        <dbReference type="Google" id="ProtNLM"/>
    </source>
</evidence>
<reference evidence="3 4" key="1">
    <citation type="journal article" date="2010" name="J. Bacteriol.">
        <title>Genome sequences of Pelagibaca bermudensis HTCC2601T and Maritimibacter alkaliphilus HTCC2654T, the type strains of two marine Roseobacter genera.</title>
        <authorList>
            <person name="Thrash J.C."/>
            <person name="Cho J.C."/>
            <person name="Ferriera S."/>
            <person name="Johnson J."/>
            <person name="Vergin K.L."/>
            <person name="Giovannoni S.J."/>
        </authorList>
    </citation>
    <scope>NUCLEOTIDE SEQUENCE [LARGE SCALE GENOMIC DNA]</scope>
    <source>
        <strain evidence="4">DSM 26914 / JCM 13377 / KCTC 12554 / HTCC2601</strain>
    </source>
</reference>
<evidence type="ECO:0000259" key="1">
    <source>
        <dbReference type="Pfam" id="PF01796"/>
    </source>
</evidence>
<dbReference type="InterPro" id="IPR002878">
    <property type="entry name" value="ChsH2_C"/>
</dbReference>
<dbReference type="STRING" id="314265.R2601_02428"/>
<dbReference type="InterPro" id="IPR012340">
    <property type="entry name" value="NA-bd_OB-fold"/>
</dbReference>
<gene>
    <name evidence="3" type="ORF">R2601_02428</name>
</gene>
<evidence type="ECO:0000313" key="4">
    <source>
        <dbReference type="Proteomes" id="UP000006230"/>
    </source>
</evidence>
<dbReference type="HOGENOM" id="CLU_119412_1_2_5"/>
<dbReference type="InterPro" id="IPR022002">
    <property type="entry name" value="ChsH2_Znr"/>
</dbReference>
<dbReference type="eggNOG" id="COG1545">
    <property type="taxonomic scope" value="Bacteria"/>
</dbReference>
<dbReference type="RefSeq" id="WP_007801776.1">
    <property type="nucleotide sequence ID" value="NZ_DS022277.1"/>
</dbReference>
<feature type="domain" description="ChsH2 C-terminal OB-fold" evidence="1">
    <location>
        <begin position="40"/>
        <end position="96"/>
    </location>
</feature>
<name>Q0FX10_SALBH</name>
<accession>Q0FX10</accession>
<evidence type="ECO:0000259" key="2">
    <source>
        <dbReference type="Pfam" id="PF12172"/>
    </source>
</evidence>